<keyword evidence="2" id="KW-1185">Reference proteome</keyword>
<accession>A0AAE3VHP3</accession>
<protein>
    <submittedName>
        <fullName evidence="1">Transposase-like protein</fullName>
    </submittedName>
</protein>
<dbReference type="GO" id="GO:0043565">
    <property type="term" value="F:sequence-specific DNA binding"/>
    <property type="evidence" value="ECO:0007669"/>
    <property type="project" value="InterPro"/>
</dbReference>
<name>A0AAE3VHP3_9BACT</name>
<dbReference type="Proteomes" id="UP001238163">
    <property type="component" value="Unassembled WGS sequence"/>
</dbReference>
<dbReference type="InterPro" id="IPR002514">
    <property type="entry name" value="Transposase_8"/>
</dbReference>
<dbReference type="GO" id="GO:0004803">
    <property type="term" value="F:transposase activity"/>
    <property type="evidence" value="ECO:0007669"/>
    <property type="project" value="InterPro"/>
</dbReference>
<dbReference type="SUPFAM" id="SSF48295">
    <property type="entry name" value="TrpR-like"/>
    <property type="match status" value="1"/>
</dbReference>
<dbReference type="RefSeq" id="WP_307262202.1">
    <property type="nucleotide sequence ID" value="NZ_JAUSVL010000001.1"/>
</dbReference>
<dbReference type="EMBL" id="JAUSVL010000001">
    <property type="protein sequence ID" value="MDQ0290580.1"/>
    <property type="molecule type" value="Genomic_DNA"/>
</dbReference>
<dbReference type="Pfam" id="PF01527">
    <property type="entry name" value="HTH_Tnp_1"/>
    <property type="match status" value="1"/>
</dbReference>
<comment type="caution">
    <text evidence="1">The sequence shown here is derived from an EMBL/GenBank/DDBJ whole genome shotgun (WGS) entry which is preliminary data.</text>
</comment>
<evidence type="ECO:0000313" key="1">
    <source>
        <dbReference type="EMBL" id="MDQ0290580.1"/>
    </source>
</evidence>
<reference evidence="1" key="1">
    <citation type="submission" date="2023-07" db="EMBL/GenBank/DDBJ databases">
        <title>Genomic Encyclopedia of Type Strains, Phase IV (KMG-IV): sequencing the most valuable type-strain genomes for metagenomic binning, comparative biology and taxonomic classification.</title>
        <authorList>
            <person name="Goeker M."/>
        </authorList>
    </citation>
    <scope>NUCLEOTIDE SEQUENCE</scope>
    <source>
        <strain evidence="1">DSM 24202</strain>
    </source>
</reference>
<sequence>MNKKKRSFTPEFKAKVAIAALKEDKTLVELASAFGVHVNQISQWKEQLRASSADAFISDAQRRRLDKESKISEAAVYEEVGRLRVELSWLKKKSMQLGLSENEVSL</sequence>
<dbReference type="Gene3D" id="1.10.10.60">
    <property type="entry name" value="Homeodomain-like"/>
    <property type="match status" value="1"/>
</dbReference>
<gene>
    <name evidence="1" type="ORF">J3R75_002687</name>
</gene>
<proteinExistence type="predicted"/>
<dbReference type="GO" id="GO:0006313">
    <property type="term" value="P:DNA transposition"/>
    <property type="evidence" value="ECO:0007669"/>
    <property type="project" value="InterPro"/>
</dbReference>
<evidence type="ECO:0000313" key="2">
    <source>
        <dbReference type="Proteomes" id="UP001238163"/>
    </source>
</evidence>
<dbReference type="AlphaFoldDB" id="A0AAE3VHP3"/>
<dbReference type="InterPro" id="IPR010921">
    <property type="entry name" value="Trp_repressor/repl_initiator"/>
</dbReference>
<organism evidence="1 2">
    <name type="scientific">Oligosphaera ethanolica</name>
    <dbReference type="NCBI Taxonomy" id="760260"/>
    <lineage>
        <taxon>Bacteria</taxon>
        <taxon>Pseudomonadati</taxon>
        <taxon>Lentisphaerota</taxon>
        <taxon>Oligosphaeria</taxon>
        <taxon>Oligosphaerales</taxon>
        <taxon>Oligosphaeraceae</taxon>
        <taxon>Oligosphaera</taxon>
    </lineage>
</organism>